<dbReference type="RefSeq" id="WP_091119672.1">
    <property type="nucleotide sequence ID" value="NZ_FMHY01000002.1"/>
</dbReference>
<dbReference type="InterPro" id="IPR036736">
    <property type="entry name" value="ACP-like_sf"/>
</dbReference>
<evidence type="ECO:0000313" key="5">
    <source>
        <dbReference type="Proteomes" id="UP000199696"/>
    </source>
</evidence>
<dbReference type="Pfam" id="PF00501">
    <property type="entry name" value="AMP-binding"/>
    <property type="match status" value="1"/>
</dbReference>
<dbReference type="STRING" id="227316.GA0070604_3729"/>
<dbReference type="InterPro" id="IPR020806">
    <property type="entry name" value="PKS_PP-bd"/>
</dbReference>
<dbReference type="InterPro" id="IPR010071">
    <property type="entry name" value="AA_adenyl_dom"/>
</dbReference>
<evidence type="ECO:0000256" key="1">
    <source>
        <dbReference type="ARBA" id="ARBA00022450"/>
    </source>
</evidence>
<name>A0A1C6UV71_9ACTN</name>
<dbReference type="FunFam" id="3.40.50.980:FF:000001">
    <property type="entry name" value="Non-ribosomal peptide synthetase"/>
    <property type="match status" value="1"/>
</dbReference>
<dbReference type="Pfam" id="PF00550">
    <property type="entry name" value="PP-binding"/>
    <property type="match status" value="1"/>
</dbReference>
<dbReference type="GO" id="GO:0047527">
    <property type="term" value="F:2,3-dihydroxybenzoate-serine ligase activity"/>
    <property type="evidence" value="ECO:0007669"/>
    <property type="project" value="TreeGrafter"/>
</dbReference>
<dbReference type="FunFam" id="3.30.300.30:FF:000010">
    <property type="entry name" value="Enterobactin synthetase component F"/>
    <property type="match status" value="1"/>
</dbReference>
<dbReference type="Gene3D" id="3.40.50.12780">
    <property type="entry name" value="N-terminal domain of ligase-like"/>
    <property type="match status" value="1"/>
</dbReference>
<dbReference type="PANTHER" id="PTHR45527">
    <property type="entry name" value="NONRIBOSOMAL PEPTIDE SYNTHETASE"/>
    <property type="match status" value="1"/>
</dbReference>
<dbReference type="GO" id="GO:0031177">
    <property type="term" value="F:phosphopantetheine binding"/>
    <property type="evidence" value="ECO:0007669"/>
    <property type="project" value="InterPro"/>
</dbReference>
<dbReference type="InterPro" id="IPR025110">
    <property type="entry name" value="AMP-bd_C"/>
</dbReference>
<dbReference type="SMART" id="SM00823">
    <property type="entry name" value="PKS_PP"/>
    <property type="match status" value="1"/>
</dbReference>
<dbReference type="SUPFAM" id="SSF47336">
    <property type="entry name" value="ACP-like"/>
    <property type="match status" value="1"/>
</dbReference>
<dbReference type="InterPro" id="IPR000873">
    <property type="entry name" value="AMP-dep_synth/lig_dom"/>
</dbReference>
<dbReference type="OrthoDB" id="4477213at2"/>
<proteinExistence type="predicted"/>
<dbReference type="CDD" id="cd12117">
    <property type="entry name" value="A_NRPS_Srf_like"/>
    <property type="match status" value="1"/>
</dbReference>
<evidence type="ECO:0000313" key="4">
    <source>
        <dbReference type="EMBL" id="SCL57947.1"/>
    </source>
</evidence>
<dbReference type="GO" id="GO:0005829">
    <property type="term" value="C:cytosol"/>
    <property type="evidence" value="ECO:0007669"/>
    <property type="project" value="TreeGrafter"/>
</dbReference>
<evidence type="ECO:0000259" key="3">
    <source>
        <dbReference type="PROSITE" id="PS50075"/>
    </source>
</evidence>
<accession>A0A1C6UV71</accession>
<dbReference type="PROSITE" id="PS00455">
    <property type="entry name" value="AMP_BINDING"/>
    <property type="match status" value="1"/>
</dbReference>
<dbReference type="EMBL" id="FMHY01000002">
    <property type="protein sequence ID" value="SCL57947.1"/>
    <property type="molecule type" value="Genomic_DNA"/>
</dbReference>
<keyword evidence="2" id="KW-0597">Phosphoprotein</keyword>
<sequence length="588" mass="62224">MNDASTQCLHDMFALHADAAPDAIAAVAGDRSITYGQLRERSRRLAAVLRAQHVGPDVVVGLHVPRSIDMLVGILGILEAGAAYLPLWVGHPAERLRFMLDHSGARVLVESDATRGGLPEFDGIRIPVDARPDAVPAEAGPRATPDHLAYVIYTSGTTGTPKGVAVPHRAAARIVRSGIYGTFDAGQTFLQSCPLSFDASVFEIFGCLANGGRLAILPDQRVSAELIVETVRHAGVTTLWLTPTLFNRIVDDGLLDGAGLHQVVVGGEVLSSAHVAHGLGSLGARIANGYGPTEAGVFTCCHQFAAADLAQSPPPVGRPLPGTEVHILDERLRPVPDGEQGELYIGGDALARGYHNRPDLTAAAFVPDPVGARPGARLYRSGDLARMLPGGLVQVLGRTDDQVKIRGNRVELGEVESALAELPEIRQAAVVDRTQGGDRVLAAYVVPAAGAPTVAELRRRLAARLPDYMIPSEYHRVEALPLTQHGKLDRAALRADTDAARLDLGSRYAAAGSELETVIAALWAELLEVPTVGIDDNYFDLGGTSASVPALNRRIHQELGARLSVTALYEYPTVRSLAESIASAGVRG</sequence>
<dbReference type="InterPro" id="IPR042099">
    <property type="entry name" value="ANL_N_sf"/>
</dbReference>
<keyword evidence="1" id="KW-0596">Phosphopantetheine</keyword>
<dbReference type="Gene3D" id="1.10.1200.10">
    <property type="entry name" value="ACP-like"/>
    <property type="match status" value="1"/>
</dbReference>
<dbReference type="InterPro" id="IPR009081">
    <property type="entry name" value="PP-bd_ACP"/>
</dbReference>
<dbReference type="GO" id="GO:0009239">
    <property type="term" value="P:enterobactin biosynthetic process"/>
    <property type="evidence" value="ECO:0007669"/>
    <property type="project" value="TreeGrafter"/>
</dbReference>
<dbReference type="InterPro" id="IPR020845">
    <property type="entry name" value="AMP-binding_CS"/>
</dbReference>
<dbReference type="Pfam" id="PF13193">
    <property type="entry name" value="AMP-binding_C"/>
    <property type="match status" value="1"/>
</dbReference>
<feature type="domain" description="Carrier" evidence="3">
    <location>
        <begin position="510"/>
        <end position="585"/>
    </location>
</feature>
<dbReference type="PROSITE" id="PS50075">
    <property type="entry name" value="CARRIER"/>
    <property type="match status" value="1"/>
</dbReference>
<dbReference type="GO" id="GO:0043041">
    <property type="term" value="P:amino acid activation for nonribosomal peptide biosynthetic process"/>
    <property type="evidence" value="ECO:0007669"/>
    <property type="project" value="TreeGrafter"/>
</dbReference>
<dbReference type="PANTHER" id="PTHR45527:SF1">
    <property type="entry name" value="FATTY ACID SYNTHASE"/>
    <property type="match status" value="1"/>
</dbReference>
<reference evidence="5" key="1">
    <citation type="submission" date="2016-06" db="EMBL/GenBank/DDBJ databases">
        <authorList>
            <person name="Varghese N."/>
            <person name="Submissions Spin"/>
        </authorList>
    </citation>
    <scope>NUCLEOTIDE SEQUENCE [LARGE SCALE GENOMIC DNA]</scope>
    <source>
        <strain evidence="5">DSM 44814</strain>
    </source>
</reference>
<dbReference type="SUPFAM" id="SSF56801">
    <property type="entry name" value="Acetyl-CoA synthetase-like"/>
    <property type="match status" value="1"/>
</dbReference>
<dbReference type="NCBIfam" id="TIGR01733">
    <property type="entry name" value="AA-adenyl-dom"/>
    <property type="match status" value="1"/>
</dbReference>
<protein>
    <submittedName>
        <fullName evidence="4">Amino acid adenylation domain-containing protein</fullName>
    </submittedName>
</protein>
<dbReference type="AlphaFoldDB" id="A0A1C6UV71"/>
<dbReference type="Proteomes" id="UP000199696">
    <property type="component" value="Unassembled WGS sequence"/>
</dbReference>
<evidence type="ECO:0000256" key="2">
    <source>
        <dbReference type="ARBA" id="ARBA00022553"/>
    </source>
</evidence>
<dbReference type="InterPro" id="IPR045851">
    <property type="entry name" value="AMP-bd_C_sf"/>
</dbReference>
<organism evidence="4 5">
    <name type="scientific">Micromonospora eburnea</name>
    <dbReference type="NCBI Taxonomy" id="227316"/>
    <lineage>
        <taxon>Bacteria</taxon>
        <taxon>Bacillati</taxon>
        <taxon>Actinomycetota</taxon>
        <taxon>Actinomycetes</taxon>
        <taxon>Micromonosporales</taxon>
        <taxon>Micromonosporaceae</taxon>
        <taxon>Micromonospora</taxon>
    </lineage>
</organism>
<keyword evidence="5" id="KW-1185">Reference proteome</keyword>
<gene>
    <name evidence="4" type="ORF">GA0070604_3729</name>
</gene>
<dbReference type="GO" id="GO:0009366">
    <property type="term" value="C:enterobactin synthetase complex"/>
    <property type="evidence" value="ECO:0007669"/>
    <property type="project" value="TreeGrafter"/>
</dbReference>
<dbReference type="Gene3D" id="3.30.300.30">
    <property type="match status" value="1"/>
</dbReference>